<keyword evidence="2" id="KW-1185">Reference proteome</keyword>
<name>A0A9Q1F7Y2_SYNKA</name>
<gene>
    <name evidence="1" type="ORF">SKAU_G00243520</name>
</gene>
<dbReference type="Proteomes" id="UP001152622">
    <property type="component" value="Chromosome 8"/>
</dbReference>
<proteinExistence type="predicted"/>
<organism evidence="1 2">
    <name type="scientific">Synaphobranchus kaupii</name>
    <name type="common">Kaup's arrowtooth eel</name>
    <dbReference type="NCBI Taxonomy" id="118154"/>
    <lineage>
        <taxon>Eukaryota</taxon>
        <taxon>Metazoa</taxon>
        <taxon>Chordata</taxon>
        <taxon>Craniata</taxon>
        <taxon>Vertebrata</taxon>
        <taxon>Euteleostomi</taxon>
        <taxon>Actinopterygii</taxon>
        <taxon>Neopterygii</taxon>
        <taxon>Teleostei</taxon>
        <taxon>Anguilliformes</taxon>
        <taxon>Synaphobranchidae</taxon>
        <taxon>Synaphobranchus</taxon>
    </lineage>
</organism>
<evidence type="ECO:0000313" key="1">
    <source>
        <dbReference type="EMBL" id="KAJ8352876.1"/>
    </source>
</evidence>
<dbReference type="OrthoDB" id="10496056at2759"/>
<reference evidence="1" key="1">
    <citation type="journal article" date="2023" name="Science">
        <title>Genome structures resolve the early diversification of teleost fishes.</title>
        <authorList>
            <person name="Parey E."/>
            <person name="Louis A."/>
            <person name="Montfort J."/>
            <person name="Bouchez O."/>
            <person name="Roques C."/>
            <person name="Iampietro C."/>
            <person name="Lluch J."/>
            <person name="Castinel A."/>
            <person name="Donnadieu C."/>
            <person name="Desvignes T."/>
            <person name="Floi Bucao C."/>
            <person name="Jouanno E."/>
            <person name="Wen M."/>
            <person name="Mejri S."/>
            <person name="Dirks R."/>
            <person name="Jansen H."/>
            <person name="Henkel C."/>
            <person name="Chen W.J."/>
            <person name="Zahm M."/>
            <person name="Cabau C."/>
            <person name="Klopp C."/>
            <person name="Thompson A.W."/>
            <person name="Robinson-Rechavi M."/>
            <person name="Braasch I."/>
            <person name="Lecointre G."/>
            <person name="Bobe J."/>
            <person name="Postlethwait J.H."/>
            <person name="Berthelot C."/>
            <person name="Roest Crollius H."/>
            <person name="Guiguen Y."/>
        </authorList>
    </citation>
    <scope>NUCLEOTIDE SEQUENCE</scope>
    <source>
        <strain evidence="1">WJC10195</strain>
    </source>
</reference>
<sequence>MVSRNVFCGASRPLITGILVRVEGALRARRPAAVDSDSDPKPGKNLERRLVLLGFSLVAASRRCRVTWCLRGVRSKAEAQRER</sequence>
<accession>A0A9Q1F7Y2</accession>
<protein>
    <submittedName>
        <fullName evidence="1">Uncharacterized protein</fullName>
    </submittedName>
</protein>
<comment type="caution">
    <text evidence="1">The sequence shown here is derived from an EMBL/GenBank/DDBJ whole genome shotgun (WGS) entry which is preliminary data.</text>
</comment>
<evidence type="ECO:0000313" key="2">
    <source>
        <dbReference type="Proteomes" id="UP001152622"/>
    </source>
</evidence>
<dbReference type="EMBL" id="JAINUF010000008">
    <property type="protein sequence ID" value="KAJ8352876.1"/>
    <property type="molecule type" value="Genomic_DNA"/>
</dbReference>
<dbReference type="AlphaFoldDB" id="A0A9Q1F7Y2"/>